<name>A0A1H0RSS6_9ACTN</name>
<dbReference type="PANTHER" id="PTHR46696:SF1">
    <property type="entry name" value="CYTOCHROME P450 YJIB-RELATED"/>
    <property type="match status" value="1"/>
</dbReference>
<dbReference type="PANTHER" id="PTHR46696">
    <property type="entry name" value="P450, PUTATIVE (EUROFUNG)-RELATED"/>
    <property type="match status" value="1"/>
</dbReference>
<dbReference type="STRING" id="405564.SAMN04487905_103219"/>
<sequence length="463" mass="50519">MVETAHGGAAAPSGCPMHAAPTPIHDHAFAADPDGVYAELREQGPLASVELAPGVPATLVLDHETALSVLRDPDTFPKDSRAWQREAPADSPVVAMMMYRDNVLFQDGPAHDRLRQAITDSLGRIDAFTLRRYVTESAESLIRDFGPDGRADLLADYARVLPLLVLNRLFGSPPELTTRMVDAITALWDGVDTERANLELGKCIAELVALRRDQPSSDITTWLLRHEADLDDEEMVQQLVVLMGAGAEPMQNLIANALRLWLSDDRFAGDLSGGRLPVEDAIDEVLWKQPPLANYAITFPTREVELAGTQLPAHQPVVIGIAAANTDPALRDSRRDGNRAHLAWSAGPHTCPARGTARLIASVAIETILDTLPDMDLAVPADELEWRPGPFHRALTALPVHFPPVQEPDRRDETPGESGQWSTRPARTSWIQPETTSTPRRAGSVSKAPSRALSYLGEWLLGR</sequence>
<keyword evidence="4" id="KW-1185">Reference proteome</keyword>
<evidence type="ECO:0000256" key="2">
    <source>
        <dbReference type="SAM" id="MobiDB-lite"/>
    </source>
</evidence>
<dbReference type="SUPFAM" id="SSF48264">
    <property type="entry name" value="Cytochrome P450"/>
    <property type="match status" value="1"/>
</dbReference>
<dbReference type="GO" id="GO:0005506">
    <property type="term" value="F:iron ion binding"/>
    <property type="evidence" value="ECO:0007669"/>
    <property type="project" value="InterPro"/>
</dbReference>
<dbReference type="InterPro" id="IPR017972">
    <property type="entry name" value="Cyt_P450_CS"/>
</dbReference>
<dbReference type="GO" id="GO:0020037">
    <property type="term" value="F:heme binding"/>
    <property type="evidence" value="ECO:0007669"/>
    <property type="project" value="InterPro"/>
</dbReference>
<dbReference type="AlphaFoldDB" id="A0A1H0RSS6"/>
<organism evidence="3 4">
    <name type="scientific">Actinopolyspora xinjiangensis</name>
    <dbReference type="NCBI Taxonomy" id="405564"/>
    <lineage>
        <taxon>Bacteria</taxon>
        <taxon>Bacillati</taxon>
        <taxon>Actinomycetota</taxon>
        <taxon>Actinomycetes</taxon>
        <taxon>Actinopolysporales</taxon>
        <taxon>Actinopolysporaceae</taxon>
        <taxon>Actinopolyspora</taxon>
    </lineage>
</organism>
<accession>A0A1H0RSS6</accession>
<protein>
    <submittedName>
        <fullName evidence="3">Cytochrome P450</fullName>
    </submittedName>
</protein>
<dbReference type="Proteomes" id="UP000199497">
    <property type="component" value="Unassembled WGS sequence"/>
</dbReference>
<dbReference type="PROSITE" id="PS00086">
    <property type="entry name" value="CYTOCHROME_P450"/>
    <property type="match status" value="1"/>
</dbReference>
<dbReference type="Gene3D" id="1.10.630.10">
    <property type="entry name" value="Cytochrome P450"/>
    <property type="match status" value="1"/>
</dbReference>
<gene>
    <name evidence="3" type="ORF">SAMN04487905_103219</name>
</gene>
<proteinExistence type="inferred from homology"/>
<evidence type="ECO:0000313" key="4">
    <source>
        <dbReference type="Proteomes" id="UP000199497"/>
    </source>
</evidence>
<comment type="similarity">
    <text evidence="1">Belongs to the cytochrome P450 family.</text>
</comment>
<dbReference type="GO" id="GO:0004497">
    <property type="term" value="F:monooxygenase activity"/>
    <property type="evidence" value="ECO:0007669"/>
    <property type="project" value="InterPro"/>
</dbReference>
<dbReference type="InterPro" id="IPR036396">
    <property type="entry name" value="Cyt_P450_sf"/>
</dbReference>
<dbReference type="InterPro" id="IPR002397">
    <property type="entry name" value="Cyt_P450_B"/>
</dbReference>
<dbReference type="EMBL" id="FNJR01000003">
    <property type="protein sequence ID" value="SDP32564.1"/>
    <property type="molecule type" value="Genomic_DNA"/>
</dbReference>
<feature type="region of interest" description="Disordered" evidence="2">
    <location>
        <begin position="403"/>
        <end position="448"/>
    </location>
</feature>
<evidence type="ECO:0000256" key="1">
    <source>
        <dbReference type="ARBA" id="ARBA00010617"/>
    </source>
</evidence>
<reference evidence="4" key="1">
    <citation type="submission" date="2016-10" db="EMBL/GenBank/DDBJ databases">
        <authorList>
            <person name="Varghese N."/>
            <person name="Submissions S."/>
        </authorList>
    </citation>
    <scope>NUCLEOTIDE SEQUENCE [LARGE SCALE GENOMIC DNA]</scope>
    <source>
        <strain evidence="4">DSM 46732</strain>
    </source>
</reference>
<dbReference type="RefSeq" id="WP_244515274.1">
    <property type="nucleotide sequence ID" value="NZ_FNJR01000003.1"/>
</dbReference>
<dbReference type="PRINTS" id="PR00359">
    <property type="entry name" value="BP450"/>
</dbReference>
<dbReference type="GO" id="GO:0016705">
    <property type="term" value="F:oxidoreductase activity, acting on paired donors, with incorporation or reduction of molecular oxygen"/>
    <property type="evidence" value="ECO:0007669"/>
    <property type="project" value="InterPro"/>
</dbReference>
<feature type="compositionally biased region" description="Polar residues" evidence="2">
    <location>
        <begin position="417"/>
        <end position="439"/>
    </location>
</feature>
<dbReference type="CDD" id="cd20623">
    <property type="entry name" value="CYP_unk"/>
    <property type="match status" value="1"/>
</dbReference>
<evidence type="ECO:0000313" key="3">
    <source>
        <dbReference type="EMBL" id="SDP32564.1"/>
    </source>
</evidence>